<comment type="caution">
    <text evidence="4">The sequence shown here is derived from an EMBL/GenBank/DDBJ whole genome shotgun (WGS) entry which is preliminary data.</text>
</comment>
<protein>
    <recommendedName>
        <fullName evidence="3">HTH tetR-type domain-containing protein</fullName>
    </recommendedName>
</protein>
<dbReference type="Gene3D" id="1.10.357.10">
    <property type="entry name" value="Tetracycline Repressor, domain 2"/>
    <property type="match status" value="1"/>
</dbReference>
<accession>A0A5C4TK40</accession>
<evidence type="ECO:0000259" key="3">
    <source>
        <dbReference type="PROSITE" id="PS50977"/>
    </source>
</evidence>
<keyword evidence="1 2" id="KW-0238">DNA-binding</keyword>
<evidence type="ECO:0000256" key="1">
    <source>
        <dbReference type="ARBA" id="ARBA00023125"/>
    </source>
</evidence>
<dbReference type="InterPro" id="IPR050624">
    <property type="entry name" value="HTH-type_Tx_Regulator"/>
</dbReference>
<proteinExistence type="predicted"/>
<dbReference type="Pfam" id="PF00440">
    <property type="entry name" value="TetR_N"/>
    <property type="match status" value="1"/>
</dbReference>
<dbReference type="PROSITE" id="PS50977">
    <property type="entry name" value="HTH_TETR_2"/>
    <property type="match status" value="1"/>
</dbReference>
<feature type="DNA-binding region" description="H-T-H motif" evidence="2">
    <location>
        <begin position="32"/>
        <end position="51"/>
    </location>
</feature>
<dbReference type="InterPro" id="IPR039532">
    <property type="entry name" value="TetR_C_Firmicutes"/>
</dbReference>
<dbReference type="AlphaFoldDB" id="A0A5C4TK40"/>
<feature type="domain" description="HTH tetR-type" evidence="3">
    <location>
        <begin position="9"/>
        <end position="69"/>
    </location>
</feature>
<evidence type="ECO:0000313" key="5">
    <source>
        <dbReference type="Proteomes" id="UP000313312"/>
    </source>
</evidence>
<evidence type="ECO:0000256" key="2">
    <source>
        <dbReference type="PROSITE-ProRule" id="PRU00335"/>
    </source>
</evidence>
<dbReference type="PANTHER" id="PTHR43479">
    <property type="entry name" value="ACREF/ENVCD OPERON REPRESSOR-RELATED"/>
    <property type="match status" value="1"/>
</dbReference>
<evidence type="ECO:0000313" key="4">
    <source>
        <dbReference type="EMBL" id="TNK90841.1"/>
    </source>
</evidence>
<dbReference type="GO" id="GO:0003677">
    <property type="term" value="F:DNA binding"/>
    <property type="evidence" value="ECO:0007669"/>
    <property type="project" value="UniProtKB-UniRule"/>
</dbReference>
<dbReference type="RefSeq" id="WP_139571031.1">
    <property type="nucleotide sequence ID" value="NZ_QFCR01000003.1"/>
</dbReference>
<sequence length="204" mass="23366">MPKYQHKFNQTDQKISNALLSLITAKPFAKVSTDQICKTADINRSTFYRHFADKYLVLEKIEADLLSKFFSISNKRIEKSFSIDELTENLENYIDGLLEIILENRSKLAIILSKNGDPSFHNQLAEMLSTKIKNTWKKTSRNGSENFNNLNTDLAIDFIVASDMAIIIYAVEHPAIPHQMIKNTFSQLLIDGPMNTVYKSLMKK</sequence>
<dbReference type="Proteomes" id="UP000313312">
    <property type="component" value="Unassembled WGS sequence"/>
</dbReference>
<name>A0A5C4TK40_FRUSA</name>
<organism evidence="4 5">
    <name type="scientific">Fructilactobacillus sanfranciscensis</name>
    <name type="common">Lactobacillus sanfranciscensis</name>
    <dbReference type="NCBI Taxonomy" id="1625"/>
    <lineage>
        <taxon>Bacteria</taxon>
        <taxon>Bacillati</taxon>
        <taxon>Bacillota</taxon>
        <taxon>Bacilli</taxon>
        <taxon>Lactobacillales</taxon>
        <taxon>Lactobacillaceae</taxon>
        <taxon>Fructilactobacillus</taxon>
    </lineage>
</organism>
<dbReference type="InterPro" id="IPR001647">
    <property type="entry name" value="HTH_TetR"/>
</dbReference>
<dbReference type="Pfam" id="PF14278">
    <property type="entry name" value="TetR_C_8"/>
    <property type="match status" value="1"/>
</dbReference>
<dbReference type="InterPro" id="IPR009057">
    <property type="entry name" value="Homeodomain-like_sf"/>
</dbReference>
<dbReference type="EMBL" id="QFCR01000003">
    <property type="protein sequence ID" value="TNK90841.1"/>
    <property type="molecule type" value="Genomic_DNA"/>
</dbReference>
<dbReference type="SUPFAM" id="SSF46689">
    <property type="entry name" value="Homeodomain-like"/>
    <property type="match status" value="1"/>
</dbReference>
<gene>
    <name evidence="4" type="ORF">DID87_01700</name>
</gene>
<dbReference type="PANTHER" id="PTHR43479:SF7">
    <property type="entry name" value="TETR-FAMILY TRANSCRIPTIONAL REGULATOR"/>
    <property type="match status" value="1"/>
</dbReference>
<reference evidence="4 5" key="1">
    <citation type="submission" date="2018-05" db="EMBL/GenBank/DDBJ databases">
        <title>Lactobacillus sanfranciscensis Ah4 draft denome sequence.</title>
        <authorList>
            <person name="Zhang G."/>
        </authorList>
    </citation>
    <scope>NUCLEOTIDE SEQUENCE [LARGE SCALE GENOMIC DNA]</scope>
    <source>
        <strain evidence="4 5">Ah4</strain>
    </source>
</reference>